<feature type="compositionally biased region" description="Polar residues" evidence="1">
    <location>
        <begin position="253"/>
        <end position="268"/>
    </location>
</feature>
<dbReference type="AlphaFoldDB" id="A0A2A2KIN0"/>
<dbReference type="Gene3D" id="2.40.50.140">
    <property type="entry name" value="Nucleic acid-binding proteins"/>
    <property type="match status" value="1"/>
</dbReference>
<dbReference type="FunFam" id="2.40.50.140:FF:000274">
    <property type="entry name" value="Mitochondrial RNA binding protein"/>
    <property type="match status" value="1"/>
</dbReference>
<reference evidence="3 4" key="1">
    <citation type="journal article" date="2017" name="Curr. Biol.">
        <title>Genome architecture and evolution of a unichromosomal asexual nematode.</title>
        <authorList>
            <person name="Fradin H."/>
            <person name="Zegar C."/>
            <person name="Gutwein M."/>
            <person name="Lucas J."/>
            <person name="Kovtun M."/>
            <person name="Corcoran D."/>
            <person name="Baugh L.R."/>
            <person name="Kiontke K."/>
            <person name="Gunsalus K."/>
            <person name="Fitch D.H."/>
            <person name="Piano F."/>
        </authorList>
    </citation>
    <scope>NUCLEOTIDE SEQUENCE [LARGE SCALE GENOMIC DNA]</scope>
    <source>
        <strain evidence="3">PF1309</strain>
    </source>
</reference>
<feature type="compositionally biased region" description="Basic and acidic residues" evidence="1">
    <location>
        <begin position="216"/>
        <end position="252"/>
    </location>
</feature>
<feature type="region of interest" description="Disordered" evidence="1">
    <location>
        <begin position="200"/>
        <end position="268"/>
    </location>
</feature>
<feature type="compositionally biased region" description="Basic and acidic residues" evidence="1">
    <location>
        <begin position="18"/>
        <end position="44"/>
    </location>
</feature>
<dbReference type="OrthoDB" id="203339at2759"/>
<dbReference type="SUPFAM" id="SSF50249">
    <property type="entry name" value="Nucleic acid-binding proteins"/>
    <property type="match status" value="1"/>
</dbReference>
<accession>A0A2A2KIN0</accession>
<dbReference type="InterPro" id="IPR002059">
    <property type="entry name" value="CSP_DNA-bd"/>
</dbReference>
<dbReference type="GO" id="GO:0003676">
    <property type="term" value="F:nucleic acid binding"/>
    <property type="evidence" value="ECO:0007669"/>
    <property type="project" value="InterPro"/>
</dbReference>
<dbReference type="Proteomes" id="UP000218231">
    <property type="component" value="Unassembled WGS sequence"/>
</dbReference>
<feature type="region of interest" description="Disordered" evidence="1">
    <location>
        <begin position="1"/>
        <end position="96"/>
    </location>
</feature>
<evidence type="ECO:0000313" key="3">
    <source>
        <dbReference type="EMBL" id="PAV73720.1"/>
    </source>
</evidence>
<dbReference type="InterPro" id="IPR011129">
    <property type="entry name" value="CSD"/>
</dbReference>
<comment type="caution">
    <text evidence="3">The sequence shown here is derived from an EMBL/GenBank/DDBJ whole genome shotgun (WGS) entry which is preliminary data.</text>
</comment>
<dbReference type="PRINTS" id="PR00050">
    <property type="entry name" value="COLDSHOCK"/>
</dbReference>
<evidence type="ECO:0000313" key="4">
    <source>
        <dbReference type="Proteomes" id="UP000218231"/>
    </source>
</evidence>
<dbReference type="Pfam" id="PF00313">
    <property type="entry name" value="CSD"/>
    <property type="match status" value="1"/>
</dbReference>
<dbReference type="InterPro" id="IPR050181">
    <property type="entry name" value="Cold_shock_domain"/>
</dbReference>
<dbReference type="EMBL" id="LIAE01008543">
    <property type="protein sequence ID" value="PAV73720.1"/>
    <property type="molecule type" value="Genomic_DNA"/>
</dbReference>
<evidence type="ECO:0000256" key="1">
    <source>
        <dbReference type="SAM" id="MobiDB-lite"/>
    </source>
</evidence>
<feature type="compositionally biased region" description="Polar residues" evidence="1">
    <location>
        <begin position="67"/>
        <end position="79"/>
    </location>
</feature>
<proteinExistence type="predicted"/>
<name>A0A2A2KIN0_9BILA</name>
<dbReference type="STRING" id="2018661.A0A2A2KIN0"/>
<protein>
    <recommendedName>
        <fullName evidence="2">CSD domain-containing protein</fullName>
    </recommendedName>
</protein>
<feature type="domain" description="CSD" evidence="2">
    <location>
        <begin position="113"/>
        <end position="184"/>
    </location>
</feature>
<dbReference type="PROSITE" id="PS51857">
    <property type="entry name" value="CSD_2"/>
    <property type="match status" value="1"/>
</dbReference>
<evidence type="ECO:0000259" key="2">
    <source>
        <dbReference type="PROSITE" id="PS51857"/>
    </source>
</evidence>
<organism evidence="3 4">
    <name type="scientific">Diploscapter pachys</name>
    <dbReference type="NCBI Taxonomy" id="2018661"/>
    <lineage>
        <taxon>Eukaryota</taxon>
        <taxon>Metazoa</taxon>
        <taxon>Ecdysozoa</taxon>
        <taxon>Nematoda</taxon>
        <taxon>Chromadorea</taxon>
        <taxon>Rhabditida</taxon>
        <taxon>Rhabditina</taxon>
        <taxon>Rhabditomorpha</taxon>
        <taxon>Rhabditoidea</taxon>
        <taxon>Rhabditidae</taxon>
        <taxon>Diploscapter</taxon>
    </lineage>
</organism>
<dbReference type="PANTHER" id="PTHR11544">
    <property type="entry name" value="COLD SHOCK DOMAIN CONTAINING PROTEINS"/>
    <property type="match status" value="1"/>
</dbReference>
<feature type="compositionally biased region" description="Basic and acidic residues" evidence="1">
    <location>
        <begin position="84"/>
        <end position="96"/>
    </location>
</feature>
<sequence>MSAASTVAEMIAKMTGTKLRDEEKKTGEEDRPSEKLDGKAEAGKEGGGNKGSDSDRKASAKLEEKNLWTTPRSNSQQGSGKPRLTREEREKMDEERLAKYAEEQQQKKVLEKGCKGTVKWFSIRNKYGFIERDEKGKDDVFVHQMAISNSKMKKYFYRTLEEGEPVEFDIVEGKNGPEAANVTGPEGEQVKGTRYRIVYVRGRNGNSRGVTRRGRKDTAKSDTSNGKETKGTGKGRRDQKEKDQVKKEDKASGDNSAAVNDNTVQASV</sequence>
<gene>
    <name evidence="3" type="ORF">WR25_04643</name>
</gene>
<dbReference type="SMART" id="SM00357">
    <property type="entry name" value="CSP"/>
    <property type="match status" value="1"/>
</dbReference>
<feature type="compositionally biased region" description="Basic and acidic residues" evidence="1">
    <location>
        <begin position="52"/>
        <end position="66"/>
    </location>
</feature>
<keyword evidence="4" id="KW-1185">Reference proteome</keyword>
<dbReference type="InterPro" id="IPR012340">
    <property type="entry name" value="NA-bd_OB-fold"/>
</dbReference>
<dbReference type="CDD" id="cd04458">
    <property type="entry name" value="CSP_CDS"/>
    <property type="match status" value="1"/>
</dbReference>